<dbReference type="EMBL" id="PXYY01000006">
    <property type="protein sequence ID" value="PSJ81222.1"/>
    <property type="molecule type" value="Genomic_DNA"/>
</dbReference>
<dbReference type="NCBIfam" id="TIGR01982">
    <property type="entry name" value="UbiB"/>
    <property type="match status" value="1"/>
</dbReference>
<evidence type="ECO:0000256" key="5">
    <source>
        <dbReference type="ARBA" id="ARBA00022679"/>
    </source>
</evidence>
<reference evidence="15 16" key="1">
    <citation type="submission" date="2018-03" db="EMBL/GenBank/DDBJ databases">
        <title>Neisseria weixii sp. nov., isolated from the intestinal contents of Tibetan Plateau pika (Ochotona curzoniae) in Yushu, Qinghai Province, China.</title>
        <authorList>
            <person name="Gui Z."/>
        </authorList>
    </citation>
    <scope>NUCLEOTIDE SEQUENCE [LARGE SCALE GENOMIC DNA]</scope>
    <source>
        <strain evidence="15 16">ATCC 51483</strain>
    </source>
</reference>
<accession>A0A2P7U2L3</accession>
<gene>
    <name evidence="13" type="primary">ubiB</name>
    <name evidence="15" type="ORF">C7N83_01730</name>
</gene>
<dbReference type="AlphaFoldDB" id="A0A2P7U2L3"/>
<dbReference type="GO" id="GO:0005524">
    <property type="term" value="F:ATP binding"/>
    <property type="evidence" value="ECO:0007669"/>
    <property type="project" value="UniProtKB-KW"/>
</dbReference>
<comment type="subcellular location">
    <subcellularLocation>
        <location evidence="13">Cell membrane</location>
        <topology evidence="13">Single-pass membrane protein</topology>
    </subcellularLocation>
</comment>
<feature type="domain" description="ABC1 atypical kinase-like" evidence="14">
    <location>
        <begin position="89"/>
        <end position="334"/>
    </location>
</feature>
<evidence type="ECO:0000256" key="2">
    <source>
        <dbReference type="ARBA" id="ARBA00009670"/>
    </source>
</evidence>
<keyword evidence="16" id="KW-1185">Reference proteome</keyword>
<keyword evidence="4" id="KW-0997">Cell inner membrane</keyword>
<evidence type="ECO:0000256" key="10">
    <source>
        <dbReference type="ARBA" id="ARBA00022840"/>
    </source>
</evidence>
<dbReference type="Gene3D" id="1.10.510.10">
    <property type="entry name" value="Transferase(Phosphotransferase) domain 1"/>
    <property type="match status" value="1"/>
</dbReference>
<keyword evidence="12 13" id="KW-0472">Membrane</keyword>
<keyword evidence="9 13" id="KW-0418">Kinase</keyword>
<evidence type="ECO:0000256" key="8">
    <source>
        <dbReference type="ARBA" id="ARBA00022741"/>
    </source>
</evidence>
<evidence type="ECO:0000256" key="1">
    <source>
        <dbReference type="ARBA" id="ARBA00005020"/>
    </source>
</evidence>
<dbReference type="NCBIfam" id="NF003404">
    <property type="entry name" value="PRK04750.1"/>
    <property type="match status" value="1"/>
</dbReference>
<dbReference type="InterPro" id="IPR050154">
    <property type="entry name" value="UbiB_kinase"/>
</dbReference>
<evidence type="ECO:0000313" key="15">
    <source>
        <dbReference type="EMBL" id="PSJ81222.1"/>
    </source>
</evidence>
<feature type="transmembrane region" description="Helical" evidence="13">
    <location>
        <begin position="486"/>
        <end position="502"/>
    </location>
</feature>
<comment type="caution">
    <text evidence="13">Lacks conserved residue(s) required for the propagation of feature annotation.</text>
</comment>
<evidence type="ECO:0000256" key="6">
    <source>
        <dbReference type="ARBA" id="ARBA00022688"/>
    </source>
</evidence>
<evidence type="ECO:0000256" key="7">
    <source>
        <dbReference type="ARBA" id="ARBA00022692"/>
    </source>
</evidence>
<dbReference type="OrthoDB" id="9795390at2"/>
<feature type="active site" description="Proton acceptor" evidence="13">
    <location>
        <position position="283"/>
    </location>
</feature>
<evidence type="ECO:0000256" key="9">
    <source>
        <dbReference type="ARBA" id="ARBA00022777"/>
    </source>
</evidence>
<dbReference type="EC" id="2.7.-.-" evidence="13"/>
<evidence type="ECO:0000256" key="4">
    <source>
        <dbReference type="ARBA" id="ARBA00022519"/>
    </source>
</evidence>
<evidence type="ECO:0000256" key="12">
    <source>
        <dbReference type="ARBA" id="ARBA00023136"/>
    </source>
</evidence>
<sequence length="503" mass="57580">MKWLKRIKTIFRTLYLYGLTDLFAHHIRQDWLRNLVGKLPQSVEYQDQSLPVRLRLALESLGPIFIKFGQILSTRPDLIPYEYATELAKLQDRVPPFDAQLSRRQIEKALGQSIESLYAEFETEPVASASIAQVHKARLHSGEEVAVKVLRPNILPVIEQDLALMRLGAGWLERLFADGKRLKPREVVAEFDKYLHDELDLMREAANASQLGRNFTCSDMLVIPKVFYDYCNRDVLTIEWMEGTPVSDIPTLKTKGIDLKKLADYGVEIFFTQVFRDGFFHADMHPGNILVADDNRYIALDFGIIGSLTDYDKRYLAINFLAFFNRDYHRVATAHIESGWVPAGTRAEELEAAVRSICEPIFNKPISQISFGLVLMRLFEVSRCFNVSIQPQLVLLQKTLLNIEGLGRQLDPDLDLWATAKPFLTKWMDEQIGLKALFNNLKNEAPAWAQILPGLPRKLNALADENHRQGMHNAYLHLIKVQQRQSLWLGLIAIALLLILIFK</sequence>
<keyword evidence="15" id="KW-0830">Ubiquinone</keyword>
<dbReference type="InterPro" id="IPR010232">
    <property type="entry name" value="UbiB"/>
</dbReference>
<feature type="binding site" evidence="13">
    <location>
        <begin position="126"/>
        <end position="134"/>
    </location>
    <ligand>
        <name>ATP</name>
        <dbReference type="ChEBI" id="CHEBI:30616"/>
    </ligand>
</feature>
<evidence type="ECO:0000256" key="13">
    <source>
        <dbReference type="HAMAP-Rule" id="MF_00414"/>
    </source>
</evidence>
<dbReference type="CDD" id="cd13972">
    <property type="entry name" value="UbiB"/>
    <property type="match status" value="1"/>
</dbReference>
<comment type="pathway">
    <text evidence="1 13">Cofactor biosynthesis; ubiquinone biosynthesis [regulation].</text>
</comment>
<dbReference type="SUPFAM" id="SSF56112">
    <property type="entry name" value="Protein kinase-like (PK-like)"/>
    <property type="match status" value="1"/>
</dbReference>
<keyword evidence="3 13" id="KW-1003">Cell membrane</keyword>
<keyword evidence="6 13" id="KW-0831">Ubiquinone biosynthesis</keyword>
<proteinExistence type="inferred from homology"/>
<organism evidence="15 16">
    <name type="scientific">Neisseria iguanae</name>
    <dbReference type="NCBI Taxonomy" id="90242"/>
    <lineage>
        <taxon>Bacteria</taxon>
        <taxon>Pseudomonadati</taxon>
        <taxon>Pseudomonadota</taxon>
        <taxon>Betaproteobacteria</taxon>
        <taxon>Neisseriales</taxon>
        <taxon>Neisseriaceae</taxon>
        <taxon>Neisseria</taxon>
    </lineage>
</organism>
<dbReference type="HAMAP" id="MF_00414">
    <property type="entry name" value="UbiB"/>
    <property type="match status" value="1"/>
</dbReference>
<keyword evidence="7 13" id="KW-0812">Transmembrane</keyword>
<dbReference type="PANTHER" id="PTHR10566:SF113">
    <property type="entry name" value="PROTEIN ACTIVITY OF BC1 COMPLEX KINASE 7, CHLOROPLASTIC"/>
    <property type="match status" value="1"/>
</dbReference>
<dbReference type="PANTHER" id="PTHR10566">
    <property type="entry name" value="CHAPERONE-ACTIVITY OF BC1 COMPLEX CABC1 -RELATED"/>
    <property type="match status" value="1"/>
</dbReference>
<name>A0A2P7U2L3_9NEIS</name>
<comment type="similarity">
    <text evidence="2">Belongs to the protein kinase superfamily. ADCK protein kinase family.</text>
</comment>
<comment type="similarity">
    <text evidence="13">Belongs to the ABC1 family. UbiB subfamily.</text>
</comment>
<evidence type="ECO:0000313" key="16">
    <source>
        <dbReference type="Proteomes" id="UP000241868"/>
    </source>
</evidence>
<dbReference type="GO" id="GO:0005886">
    <property type="term" value="C:plasma membrane"/>
    <property type="evidence" value="ECO:0007669"/>
    <property type="project" value="UniProtKB-SubCell"/>
</dbReference>
<dbReference type="InterPro" id="IPR011009">
    <property type="entry name" value="Kinase-like_dom_sf"/>
</dbReference>
<keyword evidence="8 13" id="KW-0547">Nucleotide-binding</keyword>
<dbReference type="Pfam" id="PF03109">
    <property type="entry name" value="ABC1"/>
    <property type="match status" value="1"/>
</dbReference>
<keyword evidence="11 13" id="KW-1133">Transmembrane helix</keyword>
<dbReference type="UniPathway" id="UPA00232"/>
<dbReference type="InterPro" id="IPR004147">
    <property type="entry name" value="ABC1_dom"/>
</dbReference>
<keyword evidence="10 13" id="KW-0067">ATP-binding</keyword>
<evidence type="ECO:0000256" key="3">
    <source>
        <dbReference type="ARBA" id="ARBA00022475"/>
    </source>
</evidence>
<dbReference type="GO" id="GO:0004672">
    <property type="term" value="F:protein kinase activity"/>
    <property type="evidence" value="ECO:0007669"/>
    <property type="project" value="UniProtKB-UniRule"/>
</dbReference>
<comment type="function">
    <text evidence="13">Is probably a protein kinase regulator of UbiI activity which is involved in aerobic coenzyme Q (ubiquinone) biosynthesis.</text>
</comment>
<dbReference type="InterPro" id="IPR045308">
    <property type="entry name" value="UbiB_bact"/>
</dbReference>
<dbReference type="GO" id="GO:0006744">
    <property type="term" value="P:ubiquinone biosynthetic process"/>
    <property type="evidence" value="ECO:0007669"/>
    <property type="project" value="UniProtKB-UniPathway"/>
</dbReference>
<protein>
    <recommendedName>
        <fullName evidence="13">Probable protein kinase UbiB</fullName>
        <ecNumber evidence="13">2.7.-.-</ecNumber>
    </recommendedName>
    <alternativeName>
        <fullName evidence="13">Ubiquinone biosynthesis protein UbiB</fullName>
    </alternativeName>
</protein>
<comment type="caution">
    <text evidence="15">The sequence shown here is derived from an EMBL/GenBank/DDBJ whole genome shotgun (WGS) entry which is preliminary data.</text>
</comment>
<dbReference type="Proteomes" id="UP000241868">
    <property type="component" value="Unassembled WGS sequence"/>
</dbReference>
<keyword evidence="5 13" id="KW-0808">Transferase</keyword>
<dbReference type="GO" id="GO:0010795">
    <property type="term" value="P:regulation of ubiquinone biosynthetic process"/>
    <property type="evidence" value="ECO:0007669"/>
    <property type="project" value="UniProtKB-UniRule"/>
</dbReference>
<dbReference type="RefSeq" id="WP_106740177.1">
    <property type="nucleotide sequence ID" value="NZ_PXYY01000006.1"/>
</dbReference>
<evidence type="ECO:0000256" key="11">
    <source>
        <dbReference type="ARBA" id="ARBA00022989"/>
    </source>
</evidence>
<evidence type="ECO:0000259" key="14">
    <source>
        <dbReference type="Pfam" id="PF03109"/>
    </source>
</evidence>
<feature type="binding site" evidence="13">
    <location>
        <position position="148"/>
    </location>
    <ligand>
        <name>ATP</name>
        <dbReference type="ChEBI" id="CHEBI:30616"/>
    </ligand>
</feature>